<organism evidence="1 2">
    <name type="scientific">Acaulospora morrowiae</name>
    <dbReference type="NCBI Taxonomy" id="94023"/>
    <lineage>
        <taxon>Eukaryota</taxon>
        <taxon>Fungi</taxon>
        <taxon>Fungi incertae sedis</taxon>
        <taxon>Mucoromycota</taxon>
        <taxon>Glomeromycotina</taxon>
        <taxon>Glomeromycetes</taxon>
        <taxon>Diversisporales</taxon>
        <taxon>Acaulosporaceae</taxon>
        <taxon>Acaulospora</taxon>
    </lineage>
</organism>
<protein>
    <submittedName>
        <fullName evidence="1">15696_t:CDS:1</fullName>
    </submittedName>
</protein>
<dbReference type="InterPro" id="IPR021109">
    <property type="entry name" value="Peptidase_aspartic_dom_sf"/>
</dbReference>
<evidence type="ECO:0000313" key="1">
    <source>
        <dbReference type="EMBL" id="CAG8602309.1"/>
    </source>
</evidence>
<reference evidence="1" key="1">
    <citation type="submission" date="2021-06" db="EMBL/GenBank/DDBJ databases">
        <authorList>
            <person name="Kallberg Y."/>
            <person name="Tangrot J."/>
            <person name="Rosling A."/>
        </authorList>
    </citation>
    <scope>NUCLEOTIDE SEQUENCE</scope>
    <source>
        <strain evidence="1">CL551</strain>
    </source>
</reference>
<dbReference type="Proteomes" id="UP000789342">
    <property type="component" value="Unassembled WGS sequence"/>
</dbReference>
<proteinExistence type="predicted"/>
<evidence type="ECO:0000313" key="2">
    <source>
        <dbReference type="Proteomes" id="UP000789342"/>
    </source>
</evidence>
<dbReference type="Gene3D" id="2.40.70.10">
    <property type="entry name" value="Acid Proteases"/>
    <property type="match status" value="1"/>
</dbReference>
<sequence length="166" mass="18454">MVRHKATVSLANRAVAGMITQIHITDLLKMISPAMRVELRKAFMEKDNILSEPIQIANIAEQGIEISQATIAYIVDDIDNVKFNNEILDTGSNINMIDRDFFKSLGFNIDQEAQYIIKGAGMKALLIGKKKGNPVSIGDITNAAIQDTEECHAPKEWNSLELKKNQ</sequence>
<dbReference type="EMBL" id="CAJVPV010006266">
    <property type="protein sequence ID" value="CAG8602309.1"/>
    <property type="molecule type" value="Genomic_DNA"/>
</dbReference>
<gene>
    <name evidence="1" type="ORF">AMORRO_LOCUS7836</name>
</gene>
<keyword evidence="2" id="KW-1185">Reference proteome</keyword>
<comment type="caution">
    <text evidence="1">The sequence shown here is derived from an EMBL/GenBank/DDBJ whole genome shotgun (WGS) entry which is preliminary data.</text>
</comment>
<name>A0A9N9CG70_9GLOM</name>
<dbReference type="AlphaFoldDB" id="A0A9N9CG70"/>
<accession>A0A9N9CG70</accession>